<feature type="domain" description="HTH lysR-type" evidence="5">
    <location>
        <begin position="1"/>
        <end position="58"/>
    </location>
</feature>
<dbReference type="GO" id="GO:0003700">
    <property type="term" value="F:DNA-binding transcription factor activity"/>
    <property type="evidence" value="ECO:0007669"/>
    <property type="project" value="InterPro"/>
</dbReference>
<dbReference type="NCBIfam" id="TIGR03298">
    <property type="entry name" value="argP"/>
    <property type="match status" value="1"/>
</dbReference>
<dbReference type="SUPFAM" id="SSF46785">
    <property type="entry name" value="Winged helix' DNA-binding domain"/>
    <property type="match status" value="1"/>
</dbReference>
<dbReference type="Proteomes" id="UP000192907">
    <property type="component" value="Unassembled WGS sequence"/>
</dbReference>
<dbReference type="NCBIfam" id="NF002964">
    <property type="entry name" value="PRK03635.1"/>
    <property type="match status" value="1"/>
</dbReference>
<evidence type="ECO:0000256" key="2">
    <source>
        <dbReference type="ARBA" id="ARBA00023015"/>
    </source>
</evidence>
<dbReference type="GO" id="GO:0003677">
    <property type="term" value="F:DNA binding"/>
    <property type="evidence" value="ECO:0007669"/>
    <property type="project" value="UniProtKB-KW"/>
</dbReference>
<dbReference type="Pfam" id="PF00126">
    <property type="entry name" value="HTH_1"/>
    <property type="match status" value="1"/>
</dbReference>
<protein>
    <submittedName>
        <fullName evidence="6">LysR family transcriptional regulator, chromosome initiation inhibitor</fullName>
    </submittedName>
</protein>
<reference evidence="7" key="1">
    <citation type="submission" date="2017-04" db="EMBL/GenBank/DDBJ databases">
        <authorList>
            <person name="Varghese N."/>
            <person name="Submissions S."/>
        </authorList>
    </citation>
    <scope>NUCLEOTIDE SEQUENCE [LARGE SCALE GENOMIC DNA]</scope>
    <source>
        <strain evidence="7">RKEM611</strain>
    </source>
</reference>
<dbReference type="PANTHER" id="PTHR30579:SF2">
    <property type="entry name" value="HTH-TYPE TRANSCRIPTIONAL REGULATOR ARGP"/>
    <property type="match status" value="1"/>
</dbReference>
<keyword evidence="3" id="KW-0238">DNA-binding</keyword>
<evidence type="ECO:0000313" key="6">
    <source>
        <dbReference type="EMBL" id="SMF02667.1"/>
    </source>
</evidence>
<dbReference type="InterPro" id="IPR017685">
    <property type="entry name" value="ArgP"/>
</dbReference>
<sequence length="295" mass="33123">MYDYKLLAAMASVIHKGGFDHAAKHLHITQSAVSQRVRQLEEDVGRPLLIRSSPPTPTELGRLLMAHFMKVNLLESELKEQIDPKGPRAFTHLSVAINRDSLALWFIEAMGQFLQDENIVLEVLAEDQELTHEHLKAGRVFGCVSARHTPLQGCQVEKLGTMTFYLTATPDFADKWFTKGVGQKSLLKAPGVIFDDKDHMLHDFLAKKFRITLETPPLHVIPALAEYERFITAGLGYGLLAKSQVEEKFADGSLVDLAPGRNLPLDLYWHSWQLQSEVGAKFTKTLLKHAPPLLR</sequence>
<dbReference type="EMBL" id="FWZT01000003">
    <property type="protein sequence ID" value="SMF02667.1"/>
    <property type="molecule type" value="Genomic_DNA"/>
</dbReference>
<dbReference type="AlphaFoldDB" id="A0A1Y6BCU8"/>
<comment type="similarity">
    <text evidence="1">Belongs to the LysR transcriptional regulatory family.</text>
</comment>
<evidence type="ECO:0000256" key="4">
    <source>
        <dbReference type="ARBA" id="ARBA00023163"/>
    </source>
</evidence>
<organism evidence="6 7">
    <name type="scientific">Pseudobacteriovorax antillogorgiicola</name>
    <dbReference type="NCBI Taxonomy" id="1513793"/>
    <lineage>
        <taxon>Bacteria</taxon>
        <taxon>Pseudomonadati</taxon>
        <taxon>Bdellovibrionota</taxon>
        <taxon>Oligoflexia</taxon>
        <taxon>Oligoflexales</taxon>
        <taxon>Pseudobacteriovoracaceae</taxon>
        <taxon>Pseudobacteriovorax</taxon>
    </lineage>
</organism>
<dbReference type="InterPro" id="IPR036390">
    <property type="entry name" value="WH_DNA-bd_sf"/>
</dbReference>
<dbReference type="OrthoDB" id="3252676at2"/>
<dbReference type="Gene3D" id="3.40.190.290">
    <property type="match status" value="1"/>
</dbReference>
<evidence type="ECO:0000256" key="3">
    <source>
        <dbReference type="ARBA" id="ARBA00023125"/>
    </source>
</evidence>
<dbReference type="InterPro" id="IPR050176">
    <property type="entry name" value="LTTR"/>
</dbReference>
<dbReference type="RefSeq" id="WP_132315855.1">
    <property type="nucleotide sequence ID" value="NZ_FWZT01000003.1"/>
</dbReference>
<dbReference type="PROSITE" id="PS50931">
    <property type="entry name" value="HTH_LYSR"/>
    <property type="match status" value="1"/>
</dbReference>
<dbReference type="Gene3D" id="1.10.10.10">
    <property type="entry name" value="Winged helix-like DNA-binding domain superfamily/Winged helix DNA-binding domain"/>
    <property type="match status" value="1"/>
</dbReference>
<evidence type="ECO:0000259" key="5">
    <source>
        <dbReference type="PROSITE" id="PS50931"/>
    </source>
</evidence>
<evidence type="ECO:0000313" key="7">
    <source>
        <dbReference type="Proteomes" id="UP000192907"/>
    </source>
</evidence>
<dbReference type="NCBIfam" id="NF009888">
    <property type="entry name" value="PRK13348.1"/>
    <property type="match status" value="1"/>
</dbReference>
<dbReference type="SUPFAM" id="SSF53850">
    <property type="entry name" value="Periplasmic binding protein-like II"/>
    <property type="match status" value="1"/>
</dbReference>
<dbReference type="PANTHER" id="PTHR30579">
    <property type="entry name" value="TRANSCRIPTIONAL REGULATOR"/>
    <property type="match status" value="1"/>
</dbReference>
<dbReference type="InterPro" id="IPR036388">
    <property type="entry name" value="WH-like_DNA-bd_sf"/>
</dbReference>
<accession>A0A1Y6BCU8</accession>
<dbReference type="InterPro" id="IPR000847">
    <property type="entry name" value="LysR_HTH_N"/>
</dbReference>
<keyword evidence="4" id="KW-0804">Transcription</keyword>
<keyword evidence="2" id="KW-0805">Transcription regulation</keyword>
<proteinExistence type="inferred from homology"/>
<evidence type="ECO:0000256" key="1">
    <source>
        <dbReference type="ARBA" id="ARBA00009437"/>
    </source>
</evidence>
<name>A0A1Y6BCU8_9BACT</name>
<keyword evidence="7" id="KW-1185">Reference proteome</keyword>
<gene>
    <name evidence="6" type="ORF">SAMN06296036_103284</name>
</gene>
<dbReference type="PRINTS" id="PR00039">
    <property type="entry name" value="HTHLYSR"/>
</dbReference>
<dbReference type="STRING" id="1513793.SAMN06296036_103284"/>